<evidence type="ECO:0000256" key="1">
    <source>
        <dbReference type="ARBA" id="ARBA00004141"/>
    </source>
</evidence>
<dbReference type="PANTHER" id="PTHR33048:SF161">
    <property type="entry name" value="INTEGRAL MEMBRANE PROTEIN"/>
    <property type="match status" value="1"/>
</dbReference>
<dbReference type="InterPro" id="IPR052337">
    <property type="entry name" value="SAT4-like"/>
</dbReference>
<evidence type="ECO:0000256" key="4">
    <source>
        <dbReference type="ARBA" id="ARBA00023136"/>
    </source>
</evidence>
<evidence type="ECO:0000313" key="9">
    <source>
        <dbReference type="Proteomes" id="UP001295740"/>
    </source>
</evidence>
<feature type="transmembrane region" description="Helical" evidence="6">
    <location>
        <begin position="103"/>
        <end position="122"/>
    </location>
</feature>
<proteinExistence type="inferred from homology"/>
<dbReference type="Proteomes" id="UP001295740">
    <property type="component" value="Unassembled WGS sequence"/>
</dbReference>
<evidence type="ECO:0000256" key="2">
    <source>
        <dbReference type="ARBA" id="ARBA00022692"/>
    </source>
</evidence>
<dbReference type="InterPro" id="IPR049326">
    <property type="entry name" value="Rhodopsin_dom_fungi"/>
</dbReference>
<dbReference type="AlphaFoldDB" id="A0AAI8YL89"/>
<comment type="caution">
    <text evidence="8">The sequence shown here is derived from an EMBL/GenBank/DDBJ whole genome shotgun (WGS) entry which is preliminary data.</text>
</comment>
<keyword evidence="3 6" id="KW-1133">Transmembrane helix</keyword>
<feature type="transmembrane region" description="Helical" evidence="6">
    <location>
        <begin position="27"/>
        <end position="48"/>
    </location>
</feature>
<feature type="domain" description="Rhodopsin" evidence="7">
    <location>
        <begin position="159"/>
        <end position="263"/>
    </location>
</feature>
<name>A0AAI8YL89_9PEZI</name>
<keyword evidence="2 6" id="KW-0812">Transmembrane</keyword>
<dbReference type="Pfam" id="PF20684">
    <property type="entry name" value="Fung_rhodopsin"/>
    <property type="match status" value="2"/>
</dbReference>
<evidence type="ECO:0000259" key="7">
    <source>
        <dbReference type="Pfam" id="PF20684"/>
    </source>
</evidence>
<feature type="transmembrane region" description="Helical" evidence="6">
    <location>
        <begin position="129"/>
        <end position="146"/>
    </location>
</feature>
<accession>A0AAI8YL89</accession>
<protein>
    <submittedName>
        <fullName evidence="8">Uu.00g140290.m01.CDS01</fullName>
    </submittedName>
</protein>
<feature type="transmembrane region" description="Helical" evidence="6">
    <location>
        <begin position="201"/>
        <end position="219"/>
    </location>
</feature>
<feature type="transmembrane region" description="Helical" evidence="6">
    <location>
        <begin position="166"/>
        <end position="189"/>
    </location>
</feature>
<dbReference type="PANTHER" id="PTHR33048">
    <property type="entry name" value="PTH11-LIKE INTEGRAL MEMBRANE PROTEIN (AFU_ORTHOLOGUE AFUA_5G11245)"/>
    <property type="match status" value="1"/>
</dbReference>
<organism evidence="8 9">
    <name type="scientific">Anthostomella pinea</name>
    <dbReference type="NCBI Taxonomy" id="933095"/>
    <lineage>
        <taxon>Eukaryota</taxon>
        <taxon>Fungi</taxon>
        <taxon>Dikarya</taxon>
        <taxon>Ascomycota</taxon>
        <taxon>Pezizomycotina</taxon>
        <taxon>Sordariomycetes</taxon>
        <taxon>Xylariomycetidae</taxon>
        <taxon>Xylariales</taxon>
        <taxon>Xylariaceae</taxon>
        <taxon>Anthostomella</taxon>
    </lineage>
</organism>
<keyword evidence="9" id="KW-1185">Reference proteome</keyword>
<reference evidence="8" key="1">
    <citation type="submission" date="2023-10" db="EMBL/GenBank/DDBJ databases">
        <authorList>
            <person name="Hackl T."/>
        </authorList>
    </citation>
    <scope>NUCLEOTIDE SEQUENCE</scope>
</reference>
<evidence type="ECO:0000256" key="3">
    <source>
        <dbReference type="ARBA" id="ARBA00022989"/>
    </source>
</evidence>
<evidence type="ECO:0000256" key="5">
    <source>
        <dbReference type="ARBA" id="ARBA00038359"/>
    </source>
</evidence>
<dbReference type="GO" id="GO:0016020">
    <property type="term" value="C:membrane"/>
    <property type="evidence" value="ECO:0007669"/>
    <property type="project" value="UniProtKB-SubCell"/>
</dbReference>
<feature type="domain" description="Rhodopsin" evidence="7">
    <location>
        <begin position="48"/>
        <end position="140"/>
    </location>
</feature>
<sequence>MPIVQRPVLGSTPTMDLDPMASPQENVAWRIIVVNAVFNLITLVVVSLRIYSRKITKVGFGYDDGFTWAAVVLVNVMLMQAAFLISLDFGYHISYIGEGNIESIFRLLLAFRVSFIFLITFVKLSALSFYLRVFVGPVWWLANFILEFAICHGPNQRFCPPRQYMDIAVCVFNAVGDVVILLLLVPPIWKLQMKKNTKVGLTVIFTLGLATLAIALLRFDAIIGTDYTFDIAGTAMASLNYAILEPNLAILCISLPILKPVYRKLQDRVDIIANRLSSKIGFRRASSSETLHDAGPSPLAAFELEDLTRRRGSSLPRVLTNRLDHCMDQIATHTSLPVPPIRTGAKREVLVGLSAHDATNSKMGPTEA</sequence>
<gene>
    <name evidence="8" type="ORF">KHLLAP_LOCUS9471</name>
</gene>
<comment type="similarity">
    <text evidence="5">Belongs to the SAT4 family.</text>
</comment>
<feature type="transmembrane region" description="Helical" evidence="6">
    <location>
        <begin position="68"/>
        <end position="91"/>
    </location>
</feature>
<dbReference type="EMBL" id="CAUWAG010000012">
    <property type="protein sequence ID" value="CAJ2509003.1"/>
    <property type="molecule type" value="Genomic_DNA"/>
</dbReference>
<feature type="transmembrane region" description="Helical" evidence="6">
    <location>
        <begin position="239"/>
        <end position="258"/>
    </location>
</feature>
<evidence type="ECO:0000313" key="8">
    <source>
        <dbReference type="EMBL" id="CAJ2509003.1"/>
    </source>
</evidence>
<comment type="subcellular location">
    <subcellularLocation>
        <location evidence="1">Membrane</location>
        <topology evidence="1">Multi-pass membrane protein</topology>
    </subcellularLocation>
</comment>
<keyword evidence="4 6" id="KW-0472">Membrane</keyword>
<evidence type="ECO:0000256" key="6">
    <source>
        <dbReference type="SAM" id="Phobius"/>
    </source>
</evidence>